<organism evidence="1 3">
    <name type="scientific">Gallibacterium anatis</name>
    <dbReference type="NCBI Taxonomy" id="750"/>
    <lineage>
        <taxon>Bacteria</taxon>
        <taxon>Pseudomonadati</taxon>
        <taxon>Pseudomonadota</taxon>
        <taxon>Gammaproteobacteria</taxon>
        <taxon>Pasteurellales</taxon>
        <taxon>Pasteurellaceae</taxon>
        <taxon>Gallibacterium</taxon>
    </lineage>
</organism>
<dbReference type="Pfam" id="PF11358">
    <property type="entry name" value="DUF3158"/>
    <property type="match status" value="1"/>
</dbReference>
<dbReference type="GeneID" id="77263353"/>
<evidence type="ECO:0000313" key="2">
    <source>
        <dbReference type="EMBL" id="STO37372.1"/>
    </source>
</evidence>
<protein>
    <submittedName>
        <fullName evidence="2">Protein of uncharacterized function (DUF3158)</fullName>
    </submittedName>
</protein>
<dbReference type="EMBL" id="UGGZ01000001">
    <property type="protein sequence ID" value="STO37372.1"/>
    <property type="molecule type" value="Genomic_DNA"/>
</dbReference>
<evidence type="ECO:0000313" key="4">
    <source>
        <dbReference type="Proteomes" id="UP000254232"/>
    </source>
</evidence>
<reference evidence="2 4" key="2">
    <citation type="submission" date="2018-06" db="EMBL/GenBank/DDBJ databases">
        <authorList>
            <consortium name="Pathogen Informatics"/>
            <person name="Doyle S."/>
        </authorList>
    </citation>
    <scope>NUCLEOTIDE SEQUENCE [LARGE SCALE GENOMIC DNA]</scope>
    <source>
        <strain evidence="2 4">NCTC11413</strain>
    </source>
</reference>
<dbReference type="OrthoDB" id="5681777at2"/>
<proteinExistence type="predicted"/>
<accession>A0A1A7NYG8</accession>
<dbReference type="PATRIC" id="fig|750.21.peg.1458"/>
<name>A0A1A7NYG8_9PAST</name>
<dbReference type="InterPro" id="IPR021502">
    <property type="entry name" value="DUF3158"/>
</dbReference>
<dbReference type="EMBL" id="JTJO01000004">
    <property type="protein sequence ID" value="OBX01211.1"/>
    <property type="molecule type" value="Genomic_DNA"/>
</dbReference>
<dbReference type="Proteomes" id="UP000092643">
    <property type="component" value="Unassembled WGS sequence"/>
</dbReference>
<sequence length="166" mass="19240">MKYRSLDKEDYKKLVFNTPLNTGLKTLFGPIDNADEYKALAQMIKDARAELFELGQNIVNGAKEYPLNHVPIVFIIDHNSSSGGKFLRWRNQLRNRTGKYAWDQLIQDKNVPEEIKEALIALEKDRIAFNAQMSVMNFIYRQAKECAEKINEIEQLYQQGKNKGKV</sequence>
<dbReference type="RefSeq" id="WP_018347286.1">
    <property type="nucleotide sequence ID" value="NZ_CP126977.1"/>
</dbReference>
<gene>
    <name evidence="2" type="ORF">NCTC11413_00481</name>
    <name evidence="1" type="ORF">QV03_00550</name>
</gene>
<dbReference type="AlphaFoldDB" id="A0A1A7NYG8"/>
<reference evidence="1 3" key="1">
    <citation type="submission" date="2014-11" db="EMBL/GenBank/DDBJ databases">
        <title>Pan-genome of Gallibacterium spp.</title>
        <authorList>
            <person name="Kudirkiene E."/>
            <person name="Bojesen A.M."/>
        </authorList>
    </citation>
    <scope>NUCLEOTIDE SEQUENCE [LARGE SCALE GENOMIC DNA]</scope>
    <source>
        <strain evidence="1 3">F 279</strain>
    </source>
</reference>
<evidence type="ECO:0000313" key="3">
    <source>
        <dbReference type="Proteomes" id="UP000092643"/>
    </source>
</evidence>
<dbReference type="Proteomes" id="UP000254232">
    <property type="component" value="Unassembled WGS sequence"/>
</dbReference>
<evidence type="ECO:0000313" key="1">
    <source>
        <dbReference type="EMBL" id="OBX01211.1"/>
    </source>
</evidence>